<dbReference type="eggNOG" id="ENOG502ZG6P">
    <property type="taxonomic scope" value="Bacteria"/>
</dbReference>
<evidence type="ECO:0000313" key="1">
    <source>
        <dbReference type="EMBL" id="ACL04918.1"/>
    </source>
</evidence>
<dbReference type="EMBL" id="CP001322">
    <property type="protein sequence ID" value="ACL04918.1"/>
    <property type="molecule type" value="Genomic_DNA"/>
</dbReference>
<keyword evidence="2" id="KW-1185">Reference proteome</keyword>
<dbReference type="HOGENOM" id="CLU_890597_0_0_7"/>
<accession>B8FGK9</accession>
<dbReference type="AlphaFoldDB" id="B8FGK9"/>
<sequence length="312" mass="36390">MKKYTIEIDEIIMSYLKEKAEPFVDTPNTVLHKLLFNTSTDSIELKFSEVRDKGRMPKALSQTLEVIEEVVKNHHSRPKATMIVAERNRTATQTVIDKYCRQLGKSASEVDLLLREPGLHGFQSILLSKFPKYRDVIMSLFNNLNKEENEMEQPVQVQEYYPKPIASDRKKRDTALEASLKYALGERLKDQFGLFELKGQSQLVFDGVRVLCKFSSFHDDKSRWFWGVSKSYWQSWEPTDLLALIMENEDRDSYSFILLSSDEAQDLFNLCSESAGEKKINMRIYSNDNVVRIQEWKEFDVVVRSQSLDVEW</sequence>
<proteinExistence type="predicted"/>
<gene>
    <name evidence="1" type="ordered locus">Dalk_3228</name>
</gene>
<dbReference type="RefSeq" id="WP_015947978.1">
    <property type="nucleotide sequence ID" value="NC_011768.1"/>
</dbReference>
<reference evidence="1 2" key="1">
    <citation type="journal article" date="2012" name="Environ. Microbiol.">
        <title>The genome sequence of Desulfatibacillum alkenivorans AK-01: a blueprint for anaerobic alkane oxidation.</title>
        <authorList>
            <person name="Callaghan A.V."/>
            <person name="Morris B.E."/>
            <person name="Pereira I.A."/>
            <person name="McInerney M.J."/>
            <person name="Austin R.N."/>
            <person name="Groves J.T."/>
            <person name="Kukor J.J."/>
            <person name="Suflita J.M."/>
            <person name="Young L.Y."/>
            <person name="Zylstra G.J."/>
            <person name="Wawrik B."/>
        </authorList>
    </citation>
    <scope>NUCLEOTIDE SEQUENCE [LARGE SCALE GENOMIC DNA]</scope>
    <source>
        <strain evidence="1 2">AK-01</strain>
    </source>
</reference>
<organism evidence="1 2">
    <name type="scientific">Desulfatibacillum aliphaticivorans</name>
    <dbReference type="NCBI Taxonomy" id="218208"/>
    <lineage>
        <taxon>Bacteria</taxon>
        <taxon>Pseudomonadati</taxon>
        <taxon>Thermodesulfobacteriota</taxon>
        <taxon>Desulfobacteria</taxon>
        <taxon>Desulfobacterales</taxon>
        <taxon>Desulfatibacillaceae</taxon>
        <taxon>Desulfatibacillum</taxon>
    </lineage>
</organism>
<dbReference type="KEGG" id="dal:Dalk_3228"/>
<name>B8FGK9_DESAL</name>
<protein>
    <submittedName>
        <fullName evidence="1">Uncharacterized protein</fullName>
    </submittedName>
</protein>
<evidence type="ECO:0000313" key="2">
    <source>
        <dbReference type="Proteomes" id="UP000000739"/>
    </source>
</evidence>
<dbReference type="Proteomes" id="UP000000739">
    <property type="component" value="Chromosome"/>
</dbReference>